<organism evidence="2 3">
    <name type="scientific">Actinomyces naeslundii</name>
    <dbReference type="NCBI Taxonomy" id="1655"/>
    <lineage>
        <taxon>Bacteria</taxon>
        <taxon>Bacillati</taxon>
        <taxon>Actinomycetota</taxon>
        <taxon>Actinomycetes</taxon>
        <taxon>Actinomycetales</taxon>
        <taxon>Actinomycetaceae</taxon>
        <taxon>Actinomyces</taxon>
    </lineage>
</organism>
<dbReference type="InterPro" id="IPR021139">
    <property type="entry name" value="NYN"/>
</dbReference>
<proteinExistence type="predicted"/>
<evidence type="ECO:0000259" key="1">
    <source>
        <dbReference type="Pfam" id="PF01936"/>
    </source>
</evidence>
<sequence length="229" mass="26068">MSRSLRMGVVIDYQNVHLVAADLFMPGRPVWEALIDPYRFACQLALARASTNKQDDRVAEVARVEVFRGQPIVEDDPVTHQRNLEQAQRWIRGHATTVGVHLHPLTYDWDYRGDRMVPVRQTRREKGVDVLCALTLVDMARSGLYDVVVLASWDRDLAPALDHADRAGRAKVEAAKWHSPSQPDSDGFLRTTRRLWTTPMTKDHFQASLDPRSIDDLQLHPTARRSVVS</sequence>
<comment type="caution">
    <text evidence="2">The sequence shown here is derived from an EMBL/GenBank/DDBJ whole genome shotgun (WGS) entry which is preliminary data.</text>
</comment>
<reference evidence="2 3" key="1">
    <citation type="submission" date="2016-12" db="EMBL/GenBank/DDBJ databases">
        <title>Genomic comparison of strains in the 'Actinomyces naeslundii' group.</title>
        <authorList>
            <person name="Mughal S.R."/>
            <person name="Do T."/>
            <person name="Gilbert S.C."/>
            <person name="Witherden E.A."/>
            <person name="Didelot X."/>
            <person name="Beighton D."/>
        </authorList>
    </citation>
    <scope>NUCLEOTIDE SEQUENCE [LARGE SCALE GENOMIC DNA]</scope>
    <source>
        <strain evidence="2 3">WE6B-3</strain>
    </source>
</reference>
<dbReference type="Pfam" id="PF01936">
    <property type="entry name" value="NYN"/>
    <property type="match status" value="1"/>
</dbReference>
<protein>
    <submittedName>
        <fullName evidence="2">NYN domain-containing protein</fullName>
    </submittedName>
</protein>
<feature type="domain" description="NYN" evidence="1">
    <location>
        <begin position="6"/>
        <end position="172"/>
    </location>
</feature>
<dbReference type="Proteomes" id="UP000186781">
    <property type="component" value="Unassembled WGS sequence"/>
</dbReference>
<keyword evidence="3" id="KW-1185">Reference proteome</keyword>
<dbReference type="EMBL" id="MSKX01000002">
    <property type="protein sequence ID" value="OLO86350.1"/>
    <property type="molecule type" value="Genomic_DNA"/>
</dbReference>
<gene>
    <name evidence="2" type="ORF">BKH13_00420</name>
</gene>
<accession>A0ABX3F6I8</accession>
<name>A0ABX3F6I8_ACTNA</name>
<evidence type="ECO:0000313" key="2">
    <source>
        <dbReference type="EMBL" id="OLO86350.1"/>
    </source>
</evidence>
<evidence type="ECO:0000313" key="3">
    <source>
        <dbReference type="Proteomes" id="UP000186781"/>
    </source>
</evidence>
<dbReference type="Gene3D" id="3.40.50.1010">
    <property type="entry name" value="5'-nuclease"/>
    <property type="match status" value="1"/>
</dbReference>